<dbReference type="EMBL" id="CP146069">
    <property type="protein sequence ID" value="WWR46217.1"/>
    <property type="molecule type" value="Genomic_DNA"/>
</dbReference>
<keyword evidence="4" id="KW-0456">Lyase</keyword>
<dbReference type="PROSITE" id="PS51891">
    <property type="entry name" value="CENP_V_GFA"/>
    <property type="match status" value="1"/>
</dbReference>
<evidence type="ECO:0000256" key="1">
    <source>
        <dbReference type="ARBA" id="ARBA00005495"/>
    </source>
</evidence>
<name>A0ABZ2HIN1_9RHOB</name>
<dbReference type="SUPFAM" id="SSF51316">
    <property type="entry name" value="Mss4-like"/>
    <property type="match status" value="1"/>
</dbReference>
<dbReference type="InterPro" id="IPR011057">
    <property type="entry name" value="Mss4-like_sf"/>
</dbReference>
<evidence type="ECO:0000256" key="4">
    <source>
        <dbReference type="ARBA" id="ARBA00023239"/>
    </source>
</evidence>
<feature type="domain" description="CENP-V/GFA" evidence="5">
    <location>
        <begin position="1"/>
        <end position="101"/>
    </location>
</feature>
<dbReference type="Gene3D" id="3.90.1590.10">
    <property type="entry name" value="glutathione-dependent formaldehyde- activating enzyme (gfa)"/>
    <property type="match status" value="1"/>
</dbReference>
<sequence>MTTGACHCSMCRKWSGGVFMGLHVKPGEATIKGEGNITAYTSSEWAERCFCKTCGTNLFYRVTADGPMNGELHIGLGVLDNSNGIIMTEEIFIDEKPDSYAFAGETRKMTGAEVFAMFTPPE</sequence>
<organism evidence="6 7">
    <name type="scientific">Roseovarius phycicola</name>
    <dbReference type="NCBI Taxonomy" id="3080976"/>
    <lineage>
        <taxon>Bacteria</taxon>
        <taxon>Pseudomonadati</taxon>
        <taxon>Pseudomonadota</taxon>
        <taxon>Alphaproteobacteria</taxon>
        <taxon>Rhodobacterales</taxon>
        <taxon>Roseobacteraceae</taxon>
        <taxon>Roseovarius</taxon>
    </lineage>
</organism>
<reference evidence="6 7" key="1">
    <citation type="submission" date="2023-10" db="EMBL/GenBank/DDBJ databases">
        <title>Roseovarius strain S88 nov., isolated from a marine algae.</title>
        <authorList>
            <person name="Lee M.W."/>
            <person name="Lee J.K."/>
            <person name="Kim J.M."/>
            <person name="Choi D.G."/>
            <person name="Baek J.H."/>
            <person name="Bayburt H."/>
            <person name="Jung J.J."/>
            <person name="Han D.M."/>
            <person name="Jeon C.O."/>
        </authorList>
    </citation>
    <scope>NUCLEOTIDE SEQUENCE [LARGE SCALE GENOMIC DNA]</scope>
    <source>
        <strain evidence="6 7">S88</strain>
    </source>
</reference>
<evidence type="ECO:0000313" key="6">
    <source>
        <dbReference type="EMBL" id="WWR46217.1"/>
    </source>
</evidence>
<evidence type="ECO:0000256" key="2">
    <source>
        <dbReference type="ARBA" id="ARBA00022723"/>
    </source>
</evidence>
<dbReference type="Pfam" id="PF04828">
    <property type="entry name" value="GFA"/>
    <property type="match status" value="1"/>
</dbReference>
<accession>A0ABZ2HIN1</accession>
<comment type="similarity">
    <text evidence="1">Belongs to the Gfa family.</text>
</comment>
<dbReference type="RefSeq" id="WP_338549086.1">
    <property type="nucleotide sequence ID" value="NZ_CP146069.1"/>
</dbReference>
<evidence type="ECO:0000259" key="5">
    <source>
        <dbReference type="PROSITE" id="PS51891"/>
    </source>
</evidence>
<evidence type="ECO:0000313" key="7">
    <source>
        <dbReference type="Proteomes" id="UP001364156"/>
    </source>
</evidence>
<dbReference type="PANTHER" id="PTHR33337">
    <property type="entry name" value="GFA DOMAIN-CONTAINING PROTEIN"/>
    <property type="match status" value="1"/>
</dbReference>
<keyword evidence="2" id="KW-0479">Metal-binding</keyword>
<gene>
    <name evidence="6" type="ORF">RZ517_15800</name>
</gene>
<dbReference type="InterPro" id="IPR006913">
    <property type="entry name" value="CENP-V/GFA"/>
</dbReference>
<dbReference type="PANTHER" id="PTHR33337:SF40">
    <property type="entry name" value="CENP-V_GFA DOMAIN-CONTAINING PROTEIN-RELATED"/>
    <property type="match status" value="1"/>
</dbReference>
<dbReference type="Proteomes" id="UP001364156">
    <property type="component" value="Chromosome"/>
</dbReference>
<evidence type="ECO:0000256" key="3">
    <source>
        <dbReference type="ARBA" id="ARBA00022833"/>
    </source>
</evidence>
<protein>
    <submittedName>
        <fullName evidence="6">GFA family protein</fullName>
    </submittedName>
</protein>
<keyword evidence="3" id="KW-0862">Zinc</keyword>
<keyword evidence="7" id="KW-1185">Reference proteome</keyword>
<proteinExistence type="inferred from homology"/>